<organism evidence="2 3">
    <name type="scientific">Peribacillus simplex</name>
    <dbReference type="NCBI Taxonomy" id="1478"/>
    <lineage>
        <taxon>Bacteria</taxon>
        <taxon>Bacillati</taxon>
        <taxon>Bacillota</taxon>
        <taxon>Bacilli</taxon>
        <taxon>Bacillales</taxon>
        <taxon>Bacillaceae</taxon>
        <taxon>Peribacillus</taxon>
    </lineage>
</organism>
<evidence type="ECO:0000313" key="2">
    <source>
        <dbReference type="EMBL" id="SIS01639.1"/>
    </source>
</evidence>
<protein>
    <recommendedName>
        <fullName evidence="1">Endospore appendages core domain-containing protein</fullName>
    </recommendedName>
</protein>
<feature type="domain" description="Endospore appendages core" evidence="1">
    <location>
        <begin position="7"/>
        <end position="113"/>
    </location>
</feature>
<comment type="caution">
    <text evidence="2">The sequence shown here is derived from an EMBL/GenBank/DDBJ whole genome shotgun (WGS) entry which is preliminary data.</text>
</comment>
<name>A0A9X8WMU5_9BACI</name>
<sequence>MKNCKCNCCSPAHVRSKVRFTLDCDSPEVTIYQALNLDCLPTVTVTVSLDEAERPCTLVMSFFVGTGQIMQNVVAGNNGVFADRVVTFGNISRISIQCGGNGADGCSGEITLDASFCVLCKCNNDDQDGSSDECCDTHQHHNHYHDESSDE</sequence>
<dbReference type="InterPro" id="IPR025055">
    <property type="entry name" value="Ena_core"/>
</dbReference>
<dbReference type="Proteomes" id="UP000185829">
    <property type="component" value="Unassembled WGS sequence"/>
</dbReference>
<dbReference type="AlphaFoldDB" id="A0A9X8WMU5"/>
<proteinExistence type="predicted"/>
<accession>A0A9X8WMU5</accession>
<gene>
    <name evidence="2" type="ORF">SAMN05878482_10955</name>
</gene>
<dbReference type="Pfam" id="PF13157">
    <property type="entry name" value="Enas"/>
    <property type="match status" value="1"/>
</dbReference>
<evidence type="ECO:0000259" key="1">
    <source>
        <dbReference type="Pfam" id="PF13157"/>
    </source>
</evidence>
<dbReference type="EMBL" id="FTMX01000009">
    <property type="protein sequence ID" value="SIS01639.1"/>
    <property type="molecule type" value="Genomic_DNA"/>
</dbReference>
<reference evidence="2 3" key="1">
    <citation type="submission" date="2017-01" db="EMBL/GenBank/DDBJ databases">
        <authorList>
            <person name="Varghese N."/>
            <person name="Submissions S."/>
        </authorList>
    </citation>
    <scope>NUCLEOTIDE SEQUENCE [LARGE SCALE GENOMIC DNA]</scope>
    <source>
        <strain evidence="2 3">RUG2-6</strain>
    </source>
</reference>
<evidence type="ECO:0000313" key="3">
    <source>
        <dbReference type="Proteomes" id="UP000185829"/>
    </source>
</evidence>